<dbReference type="AlphaFoldDB" id="A0A9W3K7N7"/>
<dbReference type="PANTHER" id="PTHR46796:SF6">
    <property type="entry name" value="ARAC SUBFAMILY"/>
    <property type="match status" value="1"/>
</dbReference>
<dbReference type="Pfam" id="PF12833">
    <property type="entry name" value="HTH_18"/>
    <property type="match status" value="1"/>
</dbReference>
<dbReference type="Pfam" id="PF14525">
    <property type="entry name" value="AraC_binding_2"/>
    <property type="match status" value="1"/>
</dbReference>
<organism evidence="5 6">
    <name type="scientific">Burkholderia cepacia GG4</name>
    <dbReference type="NCBI Taxonomy" id="1009846"/>
    <lineage>
        <taxon>Bacteria</taxon>
        <taxon>Pseudomonadati</taxon>
        <taxon>Pseudomonadota</taxon>
        <taxon>Betaproteobacteria</taxon>
        <taxon>Burkholderiales</taxon>
        <taxon>Burkholderiaceae</taxon>
        <taxon>Burkholderia</taxon>
        <taxon>Burkholderia cepacia complex</taxon>
    </lineage>
</organism>
<dbReference type="InterPro" id="IPR009057">
    <property type="entry name" value="Homeodomain-like_sf"/>
</dbReference>
<dbReference type="PROSITE" id="PS01124">
    <property type="entry name" value="HTH_ARAC_FAMILY_2"/>
    <property type="match status" value="1"/>
</dbReference>
<dbReference type="InterPro" id="IPR018060">
    <property type="entry name" value="HTH_AraC"/>
</dbReference>
<evidence type="ECO:0000256" key="2">
    <source>
        <dbReference type="ARBA" id="ARBA00023125"/>
    </source>
</evidence>
<dbReference type="SUPFAM" id="SSF46689">
    <property type="entry name" value="Homeodomain-like"/>
    <property type="match status" value="1"/>
</dbReference>
<evidence type="ECO:0000313" key="6">
    <source>
        <dbReference type="Proteomes" id="UP000032866"/>
    </source>
</evidence>
<reference evidence="5 6" key="1">
    <citation type="journal article" date="2012" name="J. Bacteriol.">
        <title>Complete Genome Sequence of Burkholderia sp. Strain GG4, a Betaproteobacterium That Reduces 3-Oxo-N-Acylhomoserine Lactones and Produces Different N-Acylhomoserine Lactones.</title>
        <authorList>
            <person name="Hong K.W."/>
            <person name="Koh C.L."/>
            <person name="Sam C.K."/>
            <person name="Yin W.F."/>
            <person name="Chan K.G."/>
        </authorList>
    </citation>
    <scope>NUCLEOTIDE SEQUENCE [LARGE SCALE GENOMIC DNA]</scope>
    <source>
        <strain evidence="5 6">GG4</strain>
    </source>
</reference>
<feature type="domain" description="HTH araC/xylS-type" evidence="4">
    <location>
        <begin position="214"/>
        <end position="314"/>
    </location>
</feature>
<dbReference type="Proteomes" id="UP000032866">
    <property type="component" value="Chromosome 2"/>
</dbReference>
<dbReference type="RefSeq" id="WP_014900827.1">
    <property type="nucleotide sequence ID" value="NC_018514.1"/>
</dbReference>
<sequence length="348" mass="38236">MASGEVYLSTDHIEPALRDEYWRDVTRPIAETSLIADHGDARLAGTLVSRMVGEMLLWRASFNAQAYRRDRRTIEQSGLDQYVVQLVQEGAHVGHFDGVDARAQAGDIYVIDLARPLSSQVDPGASLAVVMPRDGLERVADGRNLHGAVLGADKGTTRLLADYLRGVHRVAAHVSTPQATAVQDALVALLAAGLLDASHGDDVGLATHGTVLRRRIVRYIAGHVTDRDLGPESLMAYFRISRAHLYRVFEMDGGVARFIRARRLDLAYRALVDPRSSGQSIKEIALRHGFSSSDRFVHAIRQRFGMTASEIRRGHAKLAAPAHDLSRLHGYFARYAVVPQPKPGTSDR</sequence>
<protein>
    <submittedName>
        <fullName evidence="5">Helix-turn-helix-domain containing protein AraC type</fullName>
    </submittedName>
</protein>
<dbReference type="GO" id="GO:0003700">
    <property type="term" value="F:DNA-binding transcription factor activity"/>
    <property type="evidence" value="ECO:0007669"/>
    <property type="project" value="InterPro"/>
</dbReference>
<dbReference type="GO" id="GO:0043565">
    <property type="term" value="F:sequence-specific DNA binding"/>
    <property type="evidence" value="ECO:0007669"/>
    <property type="project" value="InterPro"/>
</dbReference>
<keyword evidence="1" id="KW-0805">Transcription regulation</keyword>
<dbReference type="PANTHER" id="PTHR46796">
    <property type="entry name" value="HTH-TYPE TRANSCRIPTIONAL ACTIVATOR RHAS-RELATED"/>
    <property type="match status" value="1"/>
</dbReference>
<dbReference type="Gene3D" id="1.10.10.60">
    <property type="entry name" value="Homeodomain-like"/>
    <property type="match status" value="1"/>
</dbReference>
<dbReference type="EMBL" id="CP003775">
    <property type="protein sequence ID" value="AFQ52073.1"/>
    <property type="molecule type" value="Genomic_DNA"/>
</dbReference>
<keyword evidence="3" id="KW-0804">Transcription</keyword>
<dbReference type="KEGG" id="bct:GEM_5689"/>
<evidence type="ECO:0000256" key="1">
    <source>
        <dbReference type="ARBA" id="ARBA00023015"/>
    </source>
</evidence>
<gene>
    <name evidence="5" type="ORF">GEM_5689</name>
</gene>
<proteinExistence type="predicted"/>
<evidence type="ECO:0000259" key="4">
    <source>
        <dbReference type="PROSITE" id="PS01124"/>
    </source>
</evidence>
<dbReference type="SMART" id="SM00342">
    <property type="entry name" value="HTH_ARAC"/>
    <property type="match status" value="1"/>
</dbReference>
<evidence type="ECO:0000256" key="3">
    <source>
        <dbReference type="ARBA" id="ARBA00023163"/>
    </source>
</evidence>
<evidence type="ECO:0000313" key="5">
    <source>
        <dbReference type="EMBL" id="AFQ52073.1"/>
    </source>
</evidence>
<dbReference type="InterPro" id="IPR050204">
    <property type="entry name" value="AraC_XylS_family_regulators"/>
</dbReference>
<accession>A0A9W3K7N7</accession>
<keyword evidence="2" id="KW-0238">DNA-binding</keyword>
<name>A0A9W3K7N7_BURCE</name>
<dbReference type="InterPro" id="IPR035418">
    <property type="entry name" value="AraC-bd_2"/>
</dbReference>